<dbReference type="SMART" id="SM00345">
    <property type="entry name" value="HTH_GNTR"/>
    <property type="match status" value="1"/>
</dbReference>
<dbReference type="Gene3D" id="1.10.10.10">
    <property type="entry name" value="Winged helix-like DNA-binding domain superfamily/Winged helix DNA-binding domain"/>
    <property type="match status" value="1"/>
</dbReference>
<dbReference type="KEGG" id="gpi:GPICK_04605"/>
<dbReference type="InterPro" id="IPR000524">
    <property type="entry name" value="Tscrpt_reg_HTH_GntR"/>
</dbReference>
<dbReference type="EMBL" id="CP009788">
    <property type="protein sequence ID" value="AJE02744.1"/>
    <property type="molecule type" value="Genomic_DNA"/>
</dbReference>
<protein>
    <submittedName>
        <fullName evidence="5">GntR family transcriptional regulator</fullName>
    </submittedName>
</protein>
<name>A0A0B5BCE3_9BACT</name>
<feature type="domain" description="HTH gntR-type" evidence="4">
    <location>
        <begin position="20"/>
        <end position="87"/>
    </location>
</feature>
<dbReference type="InterPro" id="IPR036390">
    <property type="entry name" value="WH_DNA-bd_sf"/>
</dbReference>
<evidence type="ECO:0000256" key="3">
    <source>
        <dbReference type="ARBA" id="ARBA00023163"/>
    </source>
</evidence>
<dbReference type="AlphaFoldDB" id="A0A0B5BCE3"/>
<dbReference type="CDD" id="cd07377">
    <property type="entry name" value="WHTH_GntR"/>
    <property type="match status" value="1"/>
</dbReference>
<dbReference type="InterPro" id="IPR008920">
    <property type="entry name" value="TF_FadR/GntR_C"/>
</dbReference>
<dbReference type="Pfam" id="PF07729">
    <property type="entry name" value="FCD"/>
    <property type="match status" value="1"/>
</dbReference>
<evidence type="ECO:0000313" key="5">
    <source>
        <dbReference type="EMBL" id="AJE02744.1"/>
    </source>
</evidence>
<keyword evidence="2" id="KW-0238">DNA-binding</keyword>
<dbReference type="STRING" id="345632.GPICK_04605"/>
<dbReference type="RefSeq" id="WP_039740876.1">
    <property type="nucleotide sequence ID" value="NZ_CP009788.1"/>
</dbReference>
<keyword evidence="3" id="KW-0804">Transcription</keyword>
<dbReference type="GO" id="GO:0003700">
    <property type="term" value="F:DNA-binding transcription factor activity"/>
    <property type="evidence" value="ECO:0007669"/>
    <property type="project" value="InterPro"/>
</dbReference>
<dbReference type="SUPFAM" id="SSF48008">
    <property type="entry name" value="GntR ligand-binding domain-like"/>
    <property type="match status" value="1"/>
</dbReference>
<dbReference type="PROSITE" id="PS50949">
    <property type="entry name" value="HTH_GNTR"/>
    <property type="match status" value="1"/>
</dbReference>
<dbReference type="HOGENOM" id="CLU_017584_5_1_7"/>
<dbReference type="Proteomes" id="UP000057609">
    <property type="component" value="Chromosome"/>
</dbReference>
<keyword evidence="6" id="KW-1185">Reference proteome</keyword>
<dbReference type="PANTHER" id="PTHR43537">
    <property type="entry name" value="TRANSCRIPTIONAL REGULATOR, GNTR FAMILY"/>
    <property type="match status" value="1"/>
</dbReference>
<evidence type="ECO:0000259" key="4">
    <source>
        <dbReference type="PROSITE" id="PS50949"/>
    </source>
</evidence>
<dbReference type="GO" id="GO:0003677">
    <property type="term" value="F:DNA binding"/>
    <property type="evidence" value="ECO:0007669"/>
    <property type="project" value="UniProtKB-KW"/>
</dbReference>
<evidence type="ECO:0000313" key="6">
    <source>
        <dbReference type="Proteomes" id="UP000057609"/>
    </source>
</evidence>
<dbReference type="Gene3D" id="1.20.120.530">
    <property type="entry name" value="GntR ligand-binding domain-like"/>
    <property type="match status" value="1"/>
</dbReference>
<reference evidence="5 6" key="1">
    <citation type="journal article" date="2015" name="Genome Announc.">
        <title>Complete Genome of Geobacter pickeringii G13T, a Metal-Reducing Isolate from Sedimentary Kaolin Deposits.</title>
        <authorList>
            <person name="Badalamenti J.P."/>
            <person name="Bond D.R."/>
        </authorList>
    </citation>
    <scope>NUCLEOTIDE SEQUENCE [LARGE SCALE GENOMIC DNA]</scope>
    <source>
        <strain evidence="5 6">G13</strain>
    </source>
</reference>
<dbReference type="PANTHER" id="PTHR43537:SF49">
    <property type="entry name" value="TRANSCRIPTIONAL REGULATORY PROTEIN"/>
    <property type="match status" value="1"/>
</dbReference>
<dbReference type="SMART" id="SM00895">
    <property type="entry name" value="FCD"/>
    <property type="match status" value="1"/>
</dbReference>
<dbReference type="OrthoDB" id="9788098at2"/>
<dbReference type="InterPro" id="IPR036388">
    <property type="entry name" value="WH-like_DNA-bd_sf"/>
</dbReference>
<dbReference type="InterPro" id="IPR011711">
    <property type="entry name" value="GntR_C"/>
</dbReference>
<organism evidence="5 6">
    <name type="scientific">Geobacter pickeringii</name>
    <dbReference type="NCBI Taxonomy" id="345632"/>
    <lineage>
        <taxon>Bacteria</taxon>
        <taxon>Pseudomonadati</taxon>
        <taxon>Thermodesulfobacteriota</taxon>
        <taxon>Desulfuromonadia</taxon>
        <taxon>Geobacterales</taxon>
        <taxon>Geobacteraceae</taxon>
        <taxon>Geobacter</taxon>
    </lineage>
</organism>
<dbReference type="SUPFAM" id="SSF46785">
    <property type="entry name" value="Winged helix' DNA-binding domain"/>
    <property type="match status" value="1"/>
</dbReference>
<sequence>MCRHNQREKHFVQLSETTSLTLSDRIFEQLQTAIVKGEIPAGSKISEPELAKAYGVSRGTLREALSRLEERHLVVRSPNHGARVITLSYEELIDIYQVREALGGMACGLAAERMSDAEIADLKRLLDDHEQSISEDQGLSYYQQEGELDFHYRILQGSRNRKILSVLEGGLYQLMRMYRYQFSISSQRPLQALKEHRRIVEALAERDAELADLLMRRHIRSARKSIEERHRKSREQEE</sequence>
<dbReference type="PRINTS" id="PR00035">
    <property type="entry name" value="HTHGNTR"/>
</dbReference>
<evidence type="ECO:0000256" key="1">
    <source>
        <dbReference type="ARBA" id="ARBA00023015"/>
    </source>
</evidence>
<dbReference type="Pfam" id="PF00392">
    <property type="entry name" value="GntR"/>
    <property type="match status" value="1"/>
</dbReference>
<gene>
    <name evidence="5" type="ORF">GPICK_04605</name>
</gene>
<accession>A0A0B5BCE3</accession>
<evidence type="ECO:0000256" key="2">
    <source>
        <dbReference type="ARBA" id="ARBA00023125"/>
    </source>
</evidence>
<keyword evidence="1" id="KW-0805">Transcription regulation</keyword>
<proteinExistence type="predicted"/>